<dbReference type="PANTHER" id="PTHR30006">
    <property type="entry name" value="THIAMINE-BINDING PERIPLASMIC PROTEIN-RELATED"/>
    <property type="match status" value="1"/>
</dbReference>
<evidence type="ECO:0000256" key="1">
    <source>
        <dbReference type="ARBA" id="ARBA00022729"/>
    </source>
</evidence>
<reference evidence="3 4" key="1">
    <citation type="submission" date="2020-04" db="EMBL/GenBank/DDBJ databases">
        <title>MicrobeNet Type strains.</title>
        <authorList>
            <person name="Nicholson A.C."/>
        </authorList>
    </citation>
    <scope>NUCLEOTIDE SEQUENCE [LARGE SCALE GENOMIC DNA]</scope>
    <source>
        <strain evidence="3 4">ATCC 23612</strain>
    </source>
</reference>
<name>A0A7X6MHW0_9ACTN</name>
<feature type="chain" id="PRO_5038787309" evidence="2">
    <location>
        <begin position="29"/>
        <end position="353"/>
    </location>
</feature>
<evidence type="ECO:0000313" key="4">
    <source>
        <dbReference type="Proteomes" id="UP000553209"/>
    </source>
</evidence>
<dbReference type="Gene3D" id="3.40.190.10">
    <property type="entry name" value="Periplasmic binding protein-like II"/>
    <property type="match status" value="2"/>
</dbReference>
<sequence>MSRPTRPRRMLAALAGTAALALVSASCAPVREDDPDTLVVSTFAFATEEFTEVVADPFEAETGIRVVLDTGNNAGRLTKLRINAETPDTDVVLISDYYAQIGKDMGLFAPVDPADVPNLDAIQPWAVDPDGYGPAYTFQLLGLLYRTDLVEEAPDSWDDLWAKPEAGYVLPDISVSAGPMFVLAAGEHFGSGPSDPDAGFEAMGRIGSDALQFYTGSTELTSLLERGEIAMAPGLDNFAMGSVEAGQPIGFAAPEQGRVMTANTAQVVDGAPNEAGALAFVDFLLRPEVQEGMAEALYDKPVALEADPTPLMEQVSGQAASSPSDSGYHQGDLALIAQERSTWLDRFTEEVAR</sequence>
<dbReference type="GO" id="GO:0030975">
    <property type="term" value="F:thiamine binding"/>
    <property type="evidence" value="ECO:0007669"/>
    <property type="project" value="TreeGrafter"/>
</dbReference>
<feature type="signal peptide" evidence="2">
    <location>
        <begin position="1"/>
        <end position="28"/>
    </location>
</feature>
<evidence type="ECO:0000313" key="3">
    <source>
        <dbReference type="EMBL" id="NKZ01295.1"/>
    </source>
</evidence>
<dbReference type="Pfam" id="PF13416">
    <property type="entry name" value="SBP_bac_8"/>
    <property type="match status" value="1"/>
</dbReference>
<protein>
    <submittedName>
        <fullName evidence="3">ABC transporter substrate-binding protein</fullName>
    </submittedName>
</protein>
<dbReference type="GO" id="GO:0030288">
    <property type="term" value="C:outer membrane-bounded periplasmic space"/>
    <property type="evidence" value="ECO:0007669"/>
    <property type="project" value="TreeGrafter"/>
</dbReference>
<proteinExistence type="predicted"/>
<accession>A0A7X6MHW0</accession>
<keyword evidence="4" id="KW-1185">Reference proteome</keyword>
<dbReference type="RefSeq" id="WP_061081421.1">
    <property type="nucleotide sequence ID" value="NZ_JAAXPG010000034.1"/>
</dbReference>
<dbReference type="AlphaFoldDB" id="A0A7X6MHW0"/>
<dbReference type="GO" id="GO:0030976">
    <property type="term" value="F:thiamine pyrophosphate binding"/>
    <property type="evidence" value="ECO:0007669"/>
    <property type="project" value="TreeGrafter"/>
</dbReference>
<dbReference type="EMBL" id="JAAXPG010000034">
    <property type="protein sequence ID" value="NKZ01295.1"/>
    <property type="molecule type" value="Genomic_DNA"/>
</dbReference>
<keyword evidence="1 2" id="KW-0732">Signal</keyword>
<dbReference type="PANTHER" id="PTHR30006:SF2">
    <property type="entry name" value="ABC TRANSPORTER SUBSTRATE-BINDING PROTEIN"/>
    <property type="match status" value="1"/>
</dbReference>
<dbReference type="PROSITE" id="PS51257">
    <property type="entry name" value="PROKAR_LIPOPROTEIN"/>
    <property type="match status" value="1"/>
</dbReference>
<dbReference type="CDD" id="cd13589">
    <property type="entry name" value="PBP2_polyamine_RpCGA009"/>
    <property type="match status" value="1"/>
</dbReference>
<organism evidence="3 4">
    <name type="scientific">Nocardiopsis alborubida</name>
    <dbReference type="NCBI Taxonomy" id="146802"/>
    <lineage>
        <taxon>Bacteria</taxon>
        <taxon>Bacillati</taxon>
        <taxon>Actinomycetota</taxon>
        <taxon>Actinomycetes</taxon>
        <taxon>Streptosporangiales</taxon>
        <taxon>Nocardiopsidaceae</taxon>
        <taxon>Nocardiopsis</taxon>
    </lineage>
</organism>
<dbReference type="GO" id="GO:0015888">
    <property type="term" value="P:thiamine transport"/>
    <property type="evidence" value="ECO:0007669"/>
    <property type="project" value="TreeGrafter"/>
</dbReference>
<comment type="caution">
    <text evidence="3">The sequence shown here is derived from an EMBL/GenBank/DDBJ whole genome shotgun (WGS) entry which is preliminary data.</text>
</comment>
<gene>
    <name evidence="3" type="ORF">HGB44_27010</name>
</gene>
<dbReference type="Proteomes" id="UP000553209">
    <property type="component" value="Unassembled WGS sequence"/>
</dbReference>
<dbReference type="SUPFAM" id="SSF53850">
    <property type="entry name" value="Periplasmic binding protein-like II"/>
    <property type="match status" value="1"/>
</dbReference>
<evidence type="ECO:0000256" key="2">
    <source>
        <dbReference type="SAM" id="SignalP"/>
    </source>
</evidence>
<dbReference type="InterPro" id="IPR006059">
    <property type="entry name" value="SBP"/>
</dbReference>